<evidence type="ECO:0008006" key="15">
    <source>
        <dbReference type="Google" id="ProtNLM"/>
    </source>
</evidence>
<dbReference type="Pfam" id="PF01485">
    <property type="entry name" value="IBR"/>
    <property type="match status" value="1"/>
</dbReference>
<dbReference type="FunFam" id="3.30.40.10:FF:000137">
    <property type="entry name" value="RanBP-type and C3HC4-type zinc finger-containing protein 1"/>
    <property type="match status" value="1"/>
</dbReference>
<proteinExistence type="inferred from homology"/>
<dbReference type="GO" id="GO:0000151">
    <property type="term" value="C:ubiquitin ligase complex"/>
    <property type="evidence" value="ECO:0007669"/>
    <property type="project" value="TreeGrafter"/>
</dbReference>
<dbReference type="SUPFAM" id="SSF54495">
    <property type="entry name" value="UBC-like"/>
    <property type="match status" value="1"/>
</dbReference>
<dbReference type="InterPro" id="IPR006575">
    <property type="entry name" value="RWD_dom"/>
</dbReference>
<feature type="domain" description="RING-type" evidence="12">
    <location>
        <begin position="520"/>
        <end position="756"/>
    </location>
</feature>
<feature type="region of interest" description="Disordered" evidence="10">
    <location>
        <begin position="167"/>
        <end position="314"/>
    </location>
</feature>
<keyword evidence="3" id="KW-0479">Metal-binding</keyword>
<evidence type="ECO:0000256" key="9">
    <source>
        <dbReference type="PROSITE-ProRule" id="PRU00175"/>
    </source>
</evidence>
<keyword evidence="5 9" id="KW-0863">Zinc-finger</keyword>
<dbReference type="PROSITE" id="PS51873">
    <property type="entry name" value="TRIAD"/>
    <property type="match status" value="1"/>
</dbReference>
<dbReference type="InterPro" id="IPR044066">
    <property type="entry name" value="TRIAD_supradom"/>
</dbReference>
<dbReference type="Pfam" id="PF26200">
    <property type="entry name" value="Rcat_RNF216"/>
    <property type="match status" value="1"/>
</dbReference>
<dbReference type="PROSITE" id="PS50089">
    <property type="entry name" value="ZF_RING_2"/>
    <property type="match status" value="1"/>
</dbReference>
<keyword evidence="6" id="KW-0833">Ubl conjugation pathway</keyword>
<evidence type="ECO:0000259" key="11">
    <source>
        <dbReference type="PROSITE" id="PS50089"/>
    </source>
</evidence>
<comment type="similarity">
    <text evidence="8">Belongs to the RBR family. RNF14 subfamily.</text>
</comment>
<feature type="compositionally biased region" description="Low complexity" evidence="10">
    <location>
        <begin position="167"/>
        <end position="179"/>
    </location>
</feature>
<dbReference type="InterPro" id="IPR047548">
    <property type="entry name" value="Rcat_RBR_RNF14"/>
</dbReference>
<evidence type="ECO:0000256" key="4">
    <source>
        <dbReference type="ARBA" id="ARBA00022737"/>
    </source>
</evidence>
<evidence type="ECO:0000313" key="13">
    <source>
        <dbReference type="EMBL" id="GLC57140.1"/>
    </source>
</evidence>
<comment type="pathway">
    <text evidence="1">Protein modification; protein ubiquitination.</text>
</comment>
<feature type="compositionally biased region" description="Gly residues" evidence="10">
    <location>
        <begin position="104"/>
        <end position="116"/>
    </location>
</feature>
<feature type="compositionally biased region" description="Low complexity" evidence="10">
    <location>
        <begin position="53"/>
        <end position="65"/>
    </location>
</feature>
<dbReference type="GO" id="GO:0004842">
    <property type="term" value="F:ubiquitin-protein transferase activity"/>
    <property type="evidence" value="ECO:0007669"/>
    <property type="project" value="TreeGrafter"/>
</dbReference>
<accession>A0A9W6BSK4</accession>
<keyword evidence="4" id="KW-0677">Repeat</keyword>
<gene>
    <name evidence="13" type="primary">PLESTBF000582</name>
    <name evidence="13" type="ORF">PLESTB_001191700</name>
</gene>
<dbReference type="AlphaFoldDB" id="A0A9W6BSK4"/>
<dbReference type="Pfam" id="PF05773">
    <property type="entry name" value="RWD"/>
    <property type="match status" value="1"/>
</dbReference>
<feature type="region of interest" description="Disordered" evidence="10">
    <location>
        <begin position="334"/>
        <end position="381"/>
    </location>
</feature>
<feature type="region of interest" description="Disordered" evidence="10">
    <location>
        <begin position="41"/>
        <end position="77"/>
    </location>
</feature>
<dbReference type="Gene3D" id="3.30.40.10">
    <property type="entry name" value="Zinc/RING finger domain, C3HC4 (zinc finger)"/>
    <property type="match status" value="1"/>
</dbReference>
<dbReference type="InterPro" id="IPR051628">
    <property type="entry name" value="LUBAC_E3_Ligases"/>
</dbReference>
<evidence type="ECO:0000256" key="7">
    <source>
        <dbReference type="ARBA" id="ARBA00022833"/>
    </source>
</evidence>
<evidence type="ECO:0000256" key="10">
    <source>
        <dbReference type="SAM" id="MobiDB-lite"/>
    </source>
</evidence>
<dbReference type="GO" id="GO:0043161">
    <property type="term" value="P:proteasome-mediated ubiquitin-dependent protein catabolic process"/>
    <property type="evidence" value="ECO:0007669"/>
    <property type="project" value="TreeGrafter"/>
</dbReference>
<feature type="compositionally biased region" description="Low complexity" evidence="10">
    <location>
        <begin position="254"/>
        <end position="265"/>
    </location>
</feature>
<dbReference type="GO" id="GO:0008270">
    <property type="term" value="F:zinc ion binding"/>
    <property type="evidence" value="ECO:0007669"/>
    <property type="project" value="UniProtKB-KW"/>
</dbReference>
<feature type="compositionally biased region" description="Low complexity" evidence="10">
    <location>
        <begin position="302"/>
        <end position="314"/>
    </location>
</feature>
<dbReference type="GO" id="GO:0097039">
    <property type="term" value="P:protein linear polyubiquitination"/>
    <property type="evidence" value="ECO:0007669"/>
    <property type="project" value="TreeGrafter"/>
</dbReference>
<feature type="compositionally biased region" description="Low complexity" evidence="10">
    <location>
        <begin position="355"/>
        <end position="367"/>
    </location>
</feature>
<organism evidence="13 14">
    <name type="scientific">Pleodorina starrii</name>
    <dbReference type="NCBI Taxonomy" id="330485"/>
    <lineage>
        <taxon>Eukaryota</taxon>
        <taxon>Viridiplantae</taxon>
        <taxon>Chlorophyta</taxon>
        <taxon>core chlorophytes</taxon>
        <taxon>Chlorophyceae</taxon>
        <taxon>CS clade</taxon>
        <taxon>Chlamydomonadales</taxon>
        <taxon>Volvocaceae</taxon>
        <taxon>Pleodorina</taxon>
    </lineage>
</organism>
<dbReference type="Proteomes" id="UP001165080">
    <property type="component" value="Unassembled WGS sequence"/>
</dbReference>
<comment type="caution">
    <text evidence="13">The sequence shown here is derived from an EMBL/GenBank/DDBJ whole genome shotgun (WGS) entry which is preliminary data.</text>
</comment>
<dbReference type="PANTHER" id="PTHR22770">
    <property type="entry name" value="UBIQUITIN CONJUGATING ENZYME 7 INTERACTING PROTEIN-RELATED"/>
    <property type="match status" value="1"/>
</dbReference>
<feature type="region of interest" description="Disordered" evidence="10">
    <location>
        <begin position="94"/>
        <end position="116"/>
    </location>
</feature>
<dbReference type="EMBL" id="BRXU01000018">
    <property type="protein sequence ID" value="GLC57140.1"/>
    <property type="molecule type" value="Genomic_DNA"/>
</dbReference>
<dbReference type="GO" id="GO:0043130">
    <property type="term" value="F:ubiquitin binding"/>
    <property type="evidence" value="ECO:0007669"/>
    <property type="project" value="TreeGrafter"/>
</dbReference>
<dbReference type="InterPro" id="IPR001841">
    <property type="entry name" value="Znf_RING"/>
</dbReference>
<feature type="compositionally biased region" description="Pro residues" evidence="10">
    <location>
        <begin position="368"/>
        <end position="378"/>
    </location>
</feature>
<evidence type="ECO:0000256" key="8">
    <source>
        <dbReference type="ARBA" id="ARBA00044508"/>
    </source>
</evidence>
<evidence type="ECO:0000313" key="14">
    <source>
        <dbReference type="Proteomes" id="UP001165080"/>
    </source>
</evidence>
<feature type="compositionally biased region" description="Gly residues" evidence="10">
    <location>
        <begin position="214"/>
        <end position="229"/>
    </location>
</feature>
<dbReference type="InterPro" id="IPR013083">
    <property type="entry name" value="Znf_RING/FYVE/PHD"/>
</dbReference>
<evidence type="ECO:0000256" key="5">
    <source>
        <dbReference type="ARBA" id="ARBA00022771"/>
    </source>
</evidence>
<dbReference type="SUPFAM" id="SSF57850">
    <property type="entry name" value="RING/U-box"/>
    <property type="match status" value="4"/>
</dbReference>
<keyword evidence="2" id="KW-0808">Transferase</keyword>
<dbReference type="CDD" id="cd20341">
    <property type="entry name" value="BRcat_RBR_RNF14"/>
    <property type="match status" value="1"/>
</dbReference>
<dbReference type="PANTHER" id="PTHR22770:SF13">
    <property type="entry name" value="RING-TYPE DOMAIN-CONTAINING PROTEIN"/>
    <property type="match status" value="1"/>
</dbReference>
<evidence type="ECO:0000256" key="2">
    <source>
        <dbReference type="ARBA" id="ARBA00022679"/>
    </source>
</evidence>
<dbReference type="CDD" id="cd20354">
    <property type="entry name" value="Rcat_RBR_RNF14"/>
    <property type="match status" value="1"/>
</dbReference>
<evidence type="ECO:0000256" key="3">
    <source>
        <dbReference type="ARBA" id="ARBA00022723"/>
    </source>
</evidence>
<evidence type="ECO:0000256" key="6">
    <source>
        <dbReference type="ARBA" id="ARBA00022786"/>
    </source>
</evidence>
<sequence>MATEAAALRPRHLLDVDTWQTQLEELLALRSVYDEDFRLLAAPGVGQPPPQPAATSSSSSGEPSARGGGGGGGRDRCLDLDLDLEELLAAGPPPELLAADDDAGGGGGPSGSGGGGGGGGLECFVAEALVHVDVPEGGLQLVLQVPPPLPAPPAAAAAAAGAASGGATAAVDGGAATAGAGHGDRAQEVGGGGDQPTTTGPEGWATVTSKRGGGRGGGGRTGGDGGGSSPGCERASAGAGGRRGGRGRGGRGFGAPAAEAGTAAQDGGGGGGRGLHGPTGRGRGRGRGRSAPQQPTCEQATAAAGGADAGDPAAAAADGLAGALLAAPVGTHGKPGEATWGSGVPAASPPPAPPGAVTEARGEAPEAPAAPRPAPAAPAAPSAPTLVPFGASVQFLSPIRVTLTLPASYPASAPPAVELQALWLTPGQAGSLVSELLEQWRAAGGGDGAPILFLWLDWLRSEALPYLGVRQQLVLGGGGGGGGGGCGGGPGAAAAAAPEGLALSLMRYSARREQEKFNESNVSCSICLDEQLGQRCVRLPDCRDAFCSACLTTHLRTQLGEGAVDNMRCPAPTCRRQLPPYVLQQLLSQSEYERWESLTLQRTLDKMEDLVYCPRCREPCLEDRDHCTLCPGCFFSFCSLCEESWHPGSTCLDPEARLALLEERRAVCGEGRGGNALERARREINRRNELKSLALLSSTTQQCPMCSMGVEKTEGCNKMTCAYCGAYFCWRCNKVISGYDHFQQTPGGEGGCVLFEQQEIDRWNARWQAGGRAVEVEQRGAFVGMLLQHDREVQVRLCHCVVCGQRNIKEGGNNNIRCWSCNSHFCYLCRTWLRTKPGAHFGPGRCRQHSDD</sequence>
<keyword evidence="7" id="KW-0862">Zinc</keyword>
<name>A0A9W6BSK4_9CHLO</name>
<feature type="domain" description="RING-type" evidence="11">
    <location>
        <begin position="524"/>
        <end position="570"/>
    </location>
</feature>
<evidence type="ECO:0000259" key="12">
    <source>
        <dbReference type="PROSITE" id="PS51873"/>
    </source>
</evidence>
<dbReference type="Gene3D" id="1.20.120.1750">
    <property type="match status" value="1"/>
</dbReference>
<protein>
    <recommendedName>
        <fullName evidence="15">RBR-type E3 ubiquitin transferase</fullName>
    </recommendedName>
</protein>
<dbReference type="InterPro" id="IPR016135">
    <property type="entry name" value="UBQ-conjugating_enzyme/RWD"/>
</dbReference>
<keyword evidence="14" id="KW-1185">Reference proteome</keyword>
<dbReference type="Gene3D" id="3.10.110.10">
    <property type="entry name" value="Ubiquitin Conjugating Enzyme"/>
    <property type="match status" value="1"/>
</dbReference>
<dbReference type="SMART" id="SM00647">
    <property type="entry name" value="IBR"/>
    <property type="match status" value="2"/>
</dbReference>
<feature type="compositionally biased region" description="Gly residues" evidence="10">
    <location>
        <begin position="266"/>
        <end position="281"/>
    </location>
</feature>
<evidence type="ECO:0000256" key="1">
    <source>
        <dbReference type="ARBA" id="ARBA00004906"/>
    </source>
</evidence>
<reference evidence="13 14" key="1">
    <citation type="journal article" date="2023" name="Commun. Biol.">
        <title>Reorganization of the ancestral sex-determining regions during the evolution of trioecy in Pleodorina starrii.</title>
        <authorList>
            <person name="Takahashi K."/>
            <person name="Suzuki S."/>
            <person name="Kawai-Toyooka H."/>
            <person name="Yamamoto K."/>
            <person name="Hamaji T."/>
            <person name="Ootsuki R."/>
            <person name="Yamaguchi H."/>
            <person name="Kawachi M."/>
            <person name="Higashiyama T."/>
            <person name="Nozaki H."/>
        </authorList>
    </citation>
    <scope>NUCLEOTIDE SEQUENCE [LARGE SCALE GENOMIC DNA]</scope>
    <source>
        <strain evidence="13 14">NIES-4479</strain>
    </source>
</reference>
<dbReference type="InterPro" id="IPR002867">
    <property type="entry name" value="IBR_dom"/>
</dbReference>
<dbReference type="CDD" id="cd23820">
    <property type="entry name" value="RWD_RNF14"/>
    <property type="match status" value="1"/>
</dbReference>